<dbReference type="EMBL" id="CAJOBS010002484">
    <property type="protein sequence ID" value="CAF4817922.1"/>
    <property type="molecule type" value="Genomic_DNA"/>
</dbReference>
<name>A0A818CBR6_9BILA</name>
<feature type="compositionally biased region" description="Polar residues" evidence="1">
    <location>
        <begin position="173"/>
        <end position="186"/>
    </location>
</feature>
<feature type="compositionally biased region" description="Polar residues" evidence="1">
    <location>
        <begin position="23"/>
        <end position="37"/>
    </location>
</feature>
<dbReference type="Proteomes" id="UP000663865">
    <property type="component" value="Unassembled WGS sequence"/>
</dbReference>
<comment type="caution">
    <text evidence="2">The sequence shown here is derived from an EMBL/GenBank/DDBJ whole genome shotgun (WGS) entry which is preliminary data.</text>
</comment>
<feature type="compositionally biased region" description="Polar residues" evidence="1">
    <location>
        <begin position="112"/>
        <end position="149"/>
    </location>
</feature>
<feature type="compositionally biased region" description="Pro residues" evidence="1">
    <location>
        <begin position="150"/>
        <end position="162"/>
    </location>
</feature>
<dbReference type="AlphaFoldDB" id="A0A818CBR6"/>
<reference evidence="2" key="1">
    <citation type="submission" date="2021-02" db="EMBL/GenBank/DDBJ databases">
        <authorList>
            <person name="Nowell W R."/>
        </authorList>
    </citation>
    <scope>NUCLEOTIDE SEQUENCE</scope>
</reference>
<proteinExistence type="predicted"/>
<evidence type="ECO:0000313" key="4">
    <source>
        <dbReference type="Proteomes" id="UP000663865"/>
    </source>
</evidence>
<dbReference type="EMBL" id="CAJNYV010001617">
    <property type="protein sequence ID" value="CAF3430097.1"/>
    <property type="molecule type" value="Genomic_DNA"/>
</dbReference>
<accession>A0A818CBR6</accession>
<organism evidence="2 4">
    <name type="scientific">Rotaria socialis</name>
    <dbReference type="NCBI Taxonomy" id="392032"/>
    <lineage>
        <taxon>Eukaryota</taxon>
        <taxon>Metazoa</taxon>
        <taxon>Spiralia</taxon>
        <taxon>Gnathifera</taxon>
        <taxon>Rotifera</taxon>
        <taxon>Eurotatoria</taxon>
        <taxon>Bdelloidea</taxon>
        <taxon>Philodinida</taxon>
        <taxon>Philodinidae</taxon>
        <taxon>Rotaria</taxon>
    </lineage>
</organism>
<evidence type="ECO:0000313" key="2">
    <source>
        <dbReference type="EMBL" id="CAF3430097.1"/>
    </source>
</evidence>
<evidence type="ECO:0000256" key="1">
    <source>
        <dbReference type="SAM" id="MobiDB-lite"/>
    </source>
</evidence>
<feature type="region of interest" description="Disordered" evidence="1">
    <location>
        <begin position="1"/>
        <end position="186"/>
    </location>
</feature>
<sequence>MSKLLQRVKTVFRRKRRNRKESSTSFADSNNQLTEGYNTAIPYQIPEDRDDNNDETENFRHINPLQRNIPKPSQIDVSSSSDHDGEESPSTSSSRSKQSFRDVPTRARPAPTRNSDTNGIARPSLNNNPGPITNSTSQQEYASYKSENQYPPPRPPVNPVSQPPINSVPLPTNGEQSSLSNPVRQSQLRDSTLDLMNKHRELFPIHSDSNLVGFPTNQYRRARNMSYGLDRTTHQNQPYRSLPYPSRNNLSNFEIDYPIEHVLIDGNVPSAIAVKINEAVEYDRFGDAYRTQRYAYEPVVQQLNIGNNQQIQRRLLGNSHRHGRRYIREITNNQPRSQKLCNPSYQIQDLNNIELLIDHMPQLNYQVMPSQIVYDSFSIPINHFTANALPNDPMQIY</sequence>
<protein>
    <submittedName>
        <fullName evidence="2">Uncharacterized protein</fullName>
    </submittedName>
</protein>
<dbReference type="Proteomes" id="UP000663838">
    <property type="component" value="Unassembled WGS sequence"/>
</dbReference>
<evidence type="ECO:0000313" key="3">
    <source>
        <dbReference type="EMBL" id="CAF4817922.1"/>
    </source>
</evidence>
<feature type="compositionally biased region" description="Low complexity" evidence="1">
    <location>
        <begin position="88"/>
        <end position="97"/>
    </location>
</feature>
<feature type="compositionally biased region" description="Basic residues" evidence="1">
    <location>
        <begin position="10"/>
        <end position="19"/>
    </location>
</feature>
<gene>
    <name evidence="2" type="ORF">KIK155_LOCUS10747</name>
    <name evidence="3" type="ORF">TOA249_LOCUS24402</name>
</gene>